<dbReference type="EMBL" id="JBHSGF010000001">
    <property type="protein sequence ID" value="MFC4553971.1"/>
    <property type="molecule type" value="Genomic_DNA"/>
</dbReference>
<reference evidence="2" key="1">
    <citation type="journal article" date="2019" name="Int. J. Syst. Evol. Microbiol.">
        <title>The Global Catalogue of Microorganisms (GCM) 10K type strain sequencing project: providing services to taxonomists for standard genome sequencing and annotation.</title>
        <authorList>
            <consortium name="The Broad Institute Genomics Platform"/>
            <consortium name="The Broad Institute Genome Sequencing Center for Infectious Disease"/>
            <person name="Wu L."/>
            <person name="Ma J."/>
        </authorList>
    </citation>
    <scope>NUCLEOTIDE SEQUENCE [LARGE SCALE GENOMIC DNA]</scope>
    <source>
        <strain evidence="2">JCM 3369</strain>
    </source>
</reference>
<comment type="caution">
    <text evidence="1">The sequence shown here is derived from an EMBL/GenBank/DDBJ whole genome shotgun (WGS) entry which is preliminary data.</text>
</comment>
<dbReference type="InterPro" id="IPR023833">
    <property type="entry name" value="Signal_pept_SipW-depend-type"/>
</dbReference>
<sequence length="195" mass="19415">MSAHVAQRSTSGRKATKAIAAGAVAVALLAAGGGSFASWYDDEVISGGTISSGTLALEAAGGAWTDTAGNVVDLATYQMIPGSVLTYTDTITITAEGNGLTGELRTNLPELTADADAAELLAALDVTLTVGTVANTGGVVVVDDAVTPGIYDEPVDVTVTVAFPMDSATLTAAQAQQVALADMQIVLEQSAPTAA</sequence>
<protein>
    <submittedName>
        <fullName evidence="1">Alternate-type signal peptide domain-containing protein</fullName>
    </submittedName>
</protein>
<evidence type="ECO:0000313" key="2">
    <source>
        <dbReference type="Proteomes" id="UP001595955"/>
    </source>
</evidence>
<gene>
    <name evidence="1" type="ORF">ACFO3F_01800</name>
</gene>
<dbReference type="NCBIfam" id="TIGR04089">
    <property type="entry name" value="exp_by_SipW_III"/>
    <property type="match status" value="1"/>
</dbReference>
<proteinExistence type="predicted"/>
<dbReference type="NCBIfam" id="TIGR04088">
    <property type="entry name" value="cognate_SipW"/>
    <property type="match status" value="1"/>
</dbReference>
<name>A0ABV9D6A1_9MICO</name>
<dbReference type="RefSeq" id="WP_122823189.1">
    <property type="nucleotide sequence ID" value="NZ_CP033325.1"/>
</dbReference>
<dbReference type="Proteomes" id="UP001595955">
    <property type="component" value="Unassembled WGS sequence"/>
</dbReference>
<dbReference type="InterPro" id="IPR024006">
    <property type="entry name" value="Alt_signal_exp_actinobact"/>
</dbReference>
<evidence type="ECO:0000313" key="1">
    <source>
        <dbReference type="EMBL" id="MFC4553971.1"/>
    </source>
</evidence>
<keyword evidence="2" id="KW-1185">Reference proteome</keyword>
<organism evidence="1 2">
    <name type="scientific">Georgenia faecalis</name>
    <dbReference type="NCBI Taxonomy" id="2483799"/>
    <lineage>
        <taxon>Bacteria</taxon>
        <taxon>Bacillati</taxon>
        <taxon>Actinomycetota</taxon>
        <taxon>Actinomycetes</taxon>
        <taxon>Micrococcales</taxon>
        <taxon>Bogoriellaceae</taxon>
        <taxon>Georgenia</taxon>
    </lineage>
</organism>
<accession>A0ABV9D6A1</accession>